<keyword evidence="4" id="KW-0808">Transferase</keyword>
<evidence type="ECO:0000256" key="4">
    <source>
        <dbReference type="ARBA" id="ARBA00022679"/>
    </source>
</evidence>
<dbReference type="InterPro" id="IPR000719">
    <property type="entry name" value="Prot_kinase_dom"/>
</dbReference>
<dbReference type="SUPFAM" id="SSF56112">
    <property type="entry name" value="Protein kinase-like (PK-like)"/>
    <property type="match status" value="1"/>
</dbReference>
<evidence type="ECO:0000259" key="11">
    <source>
        <dbReference type="PROSITE" id="PS50011"/>
    </source>
</evidence>
<dbReference type="SMART" id="SM00220">
    <property type="entry name" value="S_TKc"/>
    <property type="match status" value="1"/>
</dbReference>
<evidence type="ECO:0000313" key="13">
    <source>
        <dbReference type="RefSeq" id="XP_022256206.1"/>
    </source>
</evidence>
<feature type="region of interest" description="Disordered" evidence="10">
    <location>
        <begin position="415"/>
        <end position="455"/>
    </location>
</feature>
<feature type="region of interest" description="Disordered" evidence="10">
    <location>
        <begin position="460"/>
        <end position="479"/>
    </location>
</feature>
<dbReference type="InterPro" id="IPR008271">
    <property type="entry name" value="Ser/Thr_kinase_AS"/>
</dbReference>
<evidence type="ECO:0000256" key="3">
    <source>
        <dbReference type="ARBA" id="ARBA00022527"/>
    </source>
</evidence>
<dbReference type="PROSITE" id="PS00108">
    <property type="entry name" value="PROTEIN_KINASE_ST"/>
    <property type="match status" value="1"/>
</dbReference>
<dbReference type="GeneID" id="106471884"/>
<sequence>ERLKKSTRQRFREEAEMLKGLQHPNIVRFYDYWEVDLLRWKYIVLITELMTSGTLKTYLRRFRKINLKVLKSWCRQILKGLSFLHSRSPSIIHRDLKCDNIFITGPTGSVKIGDLGLATLKNASFAKTVIGTPEFMAPEMYEEQYDESVDVYAFGMCMLEMVTTEYPYSECSGPAQIYKRVISGIPPQSFHKVENPHLLEIIRNCTQLKREQRPTVKELLQLDFFQEELGVKVEFVNREKSLISTESKVELRLQVLDPKKRKDKHRENEAIQFEFDVESDNPDEVAQAMQMSGIITEEDVRIVAMVIRNQTATFKKEKNIHLKKKLKESQPSQELHAPHQLHLAEQSNQEISQPQQFQQQKPQEYNINTVSYQQQQLSQLQESQRQEKQQRLSQGLEYCSLGTPETASHLFTGATAHSTSHPITESQQQMSVTEVDEGPKTTEQRTEPISEQGRLIDVHGKQVARKKLRKRRKTQDRGPRLTVLSVENGTVVECQLESTKGKNVKFKFDLEDVVPEEISSNLVMTDLLAESYAAVFIEQICDIVTQLKQHPHHLPVVHTADLTPTTAISSPLFQHHQEHNSAKDFSRTKSFENEESCIPNTPTKQGNPVPKPDSASQVETHNIQFIDPTFGIQMSHSQSQHEQQPPNVHVHGARTSSVSMFQHVTPPAFSSHYDALPFRQFPVISSENSSLVAFSAPAQASNSSCQGNLISDILNANTSCFGCNKICPHLRPLSFYSLSDSRAFEECFLNGSKQIPKCEVYSCGLGNVHGTGQPYLHYSTVNNSVETAVVNSLSSSCLSIPEGLYRVGYQDMSSSSSSSNASTHHHAQQRPLVPDLSSLHQKLAKLTVLPPHGRPGTPTTIPLRTLSAPSFRHCTPRVTTPSDWEVSTPQVSAKKHNEMALPSFPKQLTNSSVPVSTSGHEPTSPYPPTLPTDGLPSSSSVPHVCPLPVSRSVIIPQSVSATVISTQPSRCNGNLPHLSFNAMESAVIKTSFPNSHSTGVLCSWCGDLSSYSVQSTVVTSQPVHDITTLTTVPDLLFSTAETLSVTSLQTKGITCKSVCTTKLEDLKTELEKLHSITSQIPSSNLGNLQFCHSISLPTEASTTFPIDQVTKRLSRFTVTRIHDDSSSIQTSVNLQMDDKVMRNVTATFGSKLTPTSSFKSTHSAISTSHPNVLVSPAVTRGRFQVQTITDDVKADTDLPIKKWDTNANIVTCWPSTQNLNTTPSRPISSQQIPNTHHLLNLVSSDTNSPMSSDHQLLTKSTLSLRTWDQNPVTSHTNSPMSSDHQLLIGSTLSLETSDQNSVTSRTNSSMSSDHQLLTGSTLSLETLDQLSENISSSKELGVASIPVGLKKKLSRVEKKFRASSLEHLPHFPLNDTDSGVFGMHNNYATFPQSDALHSLKLDLDRIMQGMYINQAGQLVQTGPILSTGQLLATSTETSSPKSHNFSSVLTLSRKLEDTKKQPFHYEKDMREAETQTDKVVNRIVDINTPSSRKKNLRIGILQSEAALTVFPGSKMMCYSHGSSDTSFTHSLQDLHHSFKDCSHGSSDISFMHSLQDLHHSFKDCNHGSSDTSFMHSLQDLHHSFKDCSHGSSDTSFMHSLQDLHHSFKDCSHGSSDTSFMHSLHDLHHSFKDCSHHASSDKYKRLNSSSLKNAFSWNIIPLELGCSVSVEEFLNMMGNDDENDSKLEVMESDDFLHKLLSRQKQERKQMQIKHQMELAAFMHQKKHVSCQGGHKGSDSATFPNRSYFQTRSGLVLGPKHQIVQPTSSQIFSPNYFRCEEPVSLVEPSHLPHVPITVAHPHHPHVTNLPYHRRSIPGRAHVEWGESLRARPLHCSFSYDHLCNFQQLRDRSLVPIQHTLAQHFTGNLVNENVDKSSHQVSGFPDSKMTLNEVPKQGLMNDQ</sequence>
<dbReference type="Gene3D" id="3.30.200.20">
    <property type="entry name" value="Phosphorylase Kinase, domain 1"/>
    <property type="match status" value="1"/>
</dbReference>
<dbReference type="InterPro" id="IPR024678">
    <property type="entry name" value="Kinase_OSR1/WNK_CCT"/>
</dbReference>
<dbReference type="Pfam" id="PF24889">
    <property type="entry name" value="CCTL2_WNK"/>
    <property type="match status" value="1"/>
</dbReference>
<dbReference type="PROSITE" id="PS50011">
    <property type="entry name" value="PROTEIN_KINASE_DOM"/>
    <property type="match status" value="1"/>
</dbReference>
<comment type="cofactor">
    <cofactor evidence="1">
        <name>Mg(2+)</name>
        <dbReference type="ChEBI" id="CHEBI:18420"/>
    </cofactor>
</comment>
<keyword evidence="5" id="KW-0547">Nucleotide-binding</keyword>
<evidence type="ECO:0000256" key="5">
    <source>
        <dbReference type="ARBA" id="ARBA00022741"/>
    </source>
</evidence>
<feature type="compositionally biased region" description="Basic and acidic residues" evidence="10">
    <location>
        <begin position="576"/>
        <end position="592"/>
    </location>
</feature>
<evidence type="ECO:0000256" key="9">
    <source>
        <dbReference type="ARBA" id="ARBA00048679"/>
    </source>
</evidence>
<feature type="region of interest" description="Disordered" evidence="10">
    <location>
        <begin position="576"/>
        <end position="617"/>
    </location>
</feature>
<dbReference type="Gene3D" id="1.10.510.10">
    <property type="entry name" value="Transferase(Phosphotransferase) domain 1"/>
    <property type="match status" value="1"/>
</dbReference>
<dbReference type="InterPro" id="IPR050588">
    <property type="entry name" value="WNK_Ser-Thr_kinase"/>
</dbReference>
<comment type="catalytic activity">
    <reaction evidence="8">
        <text>L-threonyl-[protein] + ATP = O-phospho-L-threonyl-[protein] + ADP + H(+)</text>
        <dbReference type="Rhea" id="RHEA:46608"/>
        <dbReference type="Rhea" id="RHEA-COMP:11060"/>
        <dbReference type="Rhea" id="RHEA-COMP:11605"/>
        <dbReference type="ChEBI" id="CHEBI:15378"/>
        <dbReference type="ChEBI" id="CHEBI:30013"/>
        <dbReference type="ChEBI" id="CHEBI:30616"/>
        <dbReference type="ChEBI" id="CHEBI:61977"/>
        <dbReference type="ChEBI" id="CHEBI:456216"/>
        <dbReference type="EC" id="2.7.11.1"/>
    </reaction>
</comment>
<dbReference type="CDD" id="cd13983">
    <property type="entry name" value="STKc_WNK"/>
    <property type="match status" value="1"/>
</dbReference>
<feature type="non-terminal residue" evidence="13">
    <location>
        <position position="1"/>
    </location>
</feature>
<organism evidence="12 13">
    <name type="scientific">Limulus polyphemus</name>
    <name type="common">Atlantic horseshoe crab</name>
    <dbReference type="NCBI Taxonomy" id="6850"/>
    <lineage>
        <taxon>Eukaryota</taxon>
        <taxon>Metazoa</taxon>
        <taxon>Ecdysozoa</taxon>
        <taxon>Arthropoda</taxon>
        <taxon>Chelicerata</taxon>
        <taxon>Merostomata</taxon>
        <taxon>Xiphosura</taxon>
        <taxon>Limulidae</taxon>
        <taxon>Limulus</taxon>
    </lineage>
</organism>
<name>A0ABM1TK00_LIMPO</name>
<accession>A0ABM1TK00</accession>
<feature type="compositionally biased region" description="Basic residues" evidence="10">
    <location>
        <begin position="462"/>
        <end position="474"/>
    </location>
</feature>
<keyword evidence="6" id="KW-0418">Kinase</keyword>
<proteinExistence type="predicted"/>
<evidence type="ECO:0000256" key="1">
    <source>
        <dbReference type="ARBA" id="ARBA00001946"/>
    </source>
</evidence>
<evidence type="ECO:0000256" key="10">
    <source>
        <dbReference type="SAM" id="MobiDB-lite"/>
    </source>
</evidence>
<keyword evidence="7" id="KW-0067">ATP-binding</keyword>
<feature type="region of interest" description="Disordered" evidence="10">
    <location>
        <begin position="904"/>
        <end position="941"/>
    </location>
</feature>
<feature type="compositionally biased region" description="Polar residues" evidence="10">
    <location>
        <begin position="415"/>
        <end position="432"/>
    </location>
</feature>
<reference evidence="13" key="1">
    <citation type="submission" date="2025-08" db="UniProtKB">
        <authorList>
            <consortium name="RefSeq"/>
        </authorList>
    </citation>
    <scope>IDENTIFICATION</scope>
    <source>
        <tissue evidence="13">Muscle</tissue>
    </source>
</reference>
<dbReference type="EC" id="2.7.11.1" evidence="2"/>
<dbReference type="Pfam" id="PF12202">
    <property type="entry name" value="OSR1_C"/>
    <property type="match status" value="1"/>
</dbReference>
<dbReference type="Proteomes" id="UP000694941">
    <property type="component" value="Unplaced"/>
</dbReference>
<dbReference type="Gene3D" id="3.10.20.90">
    <property type="entry name" value="Phosphatidylinositol 3-kinase Catalytic Subunit, Chain A, domain 1"/>
    <property type="match status" value="2"/>
</dbReference>
<dbReference type="PANTHER" id="PTHR13902">
    <property type="entry name" value="SERINE/THREONINE-PROTEIN KINASE WNK WITH NO LYSINE -RELATED"/>
    <property type="match status" value="1"/>
</dbReference>
<dbReference type="RefSeq" id="XP_022256206.1">
    <property type="nucleotide sequence ID" value="XM_022400498.1"/>
</dbReference>
<evidence type="ECO:0000256" key="2">
    <source>
        <dbReference type="ARBA" id="ARBA00012513"/>
    </source>
</evidence>
<feature type="compositionally biased region" description="Basic and acidic residues" evidence="10">
    <location>
        <begin position="437"/>
        <end position="455"/>
    </location>
</feature>
<keyword evidence="12" id="KW-1185">Reference proteome</keyword>
<comment type="catalytic activity">
    <reaction evidence="9">
        <text>L-seryl-[protein] + ATP = O-phospho-L-seryl-[protein] + ADP + H(+)</text>
        <dbReference type="Rhea" id="RHEA:17989"/>
        <dbReference type="Rhea" id="RHEA-COMP:9863"/>
        <dbReference type="Rhea" id="RHEA-COMP:11604"/>
        <dbReference type="ChEBI" id="CHEBI:15378"/>
        <dbReference type="ChEBI" id="CHEBI:29999"/>
        <dbReference type="ChEBI" id="CHEBI:30616"/>
        <dbReference type="ChEBI" id="CHEBI:83421"/>
        <dbReference type="ChEBI" id="CHEBI:456216"/>
        <dbReference type="EC" id="2.7.11.1"/>
    </reaction>
</comment>
<evidence type="ECO:0000256" key="7">
    <source>
        <dbReference type="ARBA" id="ARBA00022840"/>
    </source>
</evidence>
<evidence type="ECO:0000256" key="8">
    <source>
        <dbReference type="ARBA" id="ARBA00047899"/>
    </source>
</evidence>
<protein>
    <recommendedName>
        <fullName evidence="2">non-specific serine/threonine protein kinase</fullName>
        <ecNumber evidence="2">2.7.11.1</ecNumber>
    </recommendedName>
</protein>
<dbReference type="Pfam" id="PF00069">
    <property type="entry name" value="Pkinase"/>
    <property type="match status" value="1"/>
</dbReference>
<dbReference type="InterPro" id="IPR011009">
    <property type="entry name" value="Kinase-like_dom_sf"/>
</dbReference>
<evidence type="ECO:0000313" key="12">
    <source>
        <dbReference type="Proteomes" id="UP000694941"/>
    </source>
</evidence>
<dbReference type="InterPro" id="IPR056865">
    <property type="entry name" value="CCTL2_WNK"/>
</dbReference>
<evidence type="ECO:0000256" key="6">
    <source>
        <dbReference type="ARBA" id="ARBA00022777"/>
    </source>
</evidence>
<feature type="region of interest" description="Disordered" evidence="10">
    <location>
        <begin position="1874"/>
        <end position="1900"/>
    </location>
</feature>
<feature type="compositionally biased region" description="Polar residues" evidence="10">
    <location>
        <begin position="906"/>
        <end position="921"/>
    </location>
</feature>
<gene>
    <name evidence="13" type="primary">LOC106471884</name>
</gene>
<keyword evidence="3" id="KW-0723">Serine/threonine-protein kinase</keyword>
<feature type="domain" description="Protein kinase" evidence="11">
    <location>
        <begin position="1"/>
        <end position="225"/>
    </location>
</feature>